<feature type="compositionally biased region" description="Polar residues" evidence="1">
    <location>
        <begin position="277"/>
        <end position="291"/>
    </location>
</feature>
<protein>
    <submittedName>
        <fullName evidence="2">Uncharacterized protein</fullName>
    </submittedName>
</protein>
<reference evidence="4 5" key="1">
    <citation type="journal article" date="2019" name="Sci. Rep.">
        <title>Comparative genomics of chytrid fungi reveal insights into the obligate biotrophic and pathogenic lifestyle of Synchytrium endobioticum.</title>
        <authorList>
            <person name="van de Vossenberg B.T.L.H."/>
            <person name="Warris S."/>
            <person name="Nguyen H.D.T."/>
            <person name="van Gent-Pelzer M.P.E."/>
            <person name="Joly D.L."/>
            <person name="van de Geest H.C."/>
            <person name="Bonants P.J.M."/>
            <person name="Smith D.S."/>
            <person name="Levesque C.A."/>
            <person name="van der Lee T.A.J."/>
        </authorList>
    </citation>
    <scope>NUCLEOTIDE SEQUENCE [LARGE SCALE GENOMIC DNA]</scope>
    <source>
        <strain evidence="2 5">LEV6574</strain>
        <strain evidence="3 4">MB42</strain>
    </source>
</reference>
<dbReference type="Proteomes" id="UP000320475">
    <property type="component" value="Unassembled WGS sequence"/>
</dbReference>
<evidence type="ECO:0000313" key="3">
    <source>
        <dbReference type="EMBL" id="TPX40582.1"/>
    </source>
</evidence>
<feature type="region of interest" description="Disordered" evidence="1">
    <location>
        <begin position="62"/>
        <end position="196"/>
    </location>
</feature>
<feature type="compositionally biased region" description="Polar residues" evidence="1">
    <location>
        <begin position="83"/>
        <end position="115"/>
    </location>
</feature>
<name>A0A507CHN2_9FUNG</name>
<feature type="compositionally biased region" description="Basic and acidic residues" evidence="1">
    <location>
        <begin position="1"/>
        <end position="15"/>
    </location>
</feature>
<dbReference type="EMBL" id="QEAN01000307">
    <property type="protein sequence ID" value="TPX40582.1"/>
    <property type="molecule type" value="Genomic_DNA"/>
</dbReference>
<feature type="compositionally biased region" description="Low complexity" evidence="1">
    <location>
        <begin position="397"/>
        <end position="407"/>
    </location>
</feature>
<feature type="compositionally biased region" description="Low complexity" evidence="1">
    <location>
        <begin position="184"/>
        <end position="195"/>
    </location>
</feature>
<evidence type="ECO:0000313" key="2">
    <source>
        <dbReference type="EMBL" id="TPX39041.1"/>
    </source>
</evidence>
<feature type="region of interest" description="Disordered" evidence="1">
    <location>
        <begin position="1"/>
        <end position="43"/>
    </location>
</feature>
<keyword evidence="4" id="KW-1185">Reference proteome</keyword>
<sequence>MDANKDDRESLDSESSRASSDSIKFSPPQPSILPPYYELGPDNTLINVRSRDRMIANVIRDDHNAYDRERSASSFLQEAPLKSSIQTAMESESAGSPNSSVQDTPQSKVASPSKSPKTKGKAPMKIPDDKSSALITEVHPNIITRASPPPVASSNPQIGAQITRPPTPTLSTQEKEALPEGLVSSSPTSRTITPPGMLNRARLMSKIHLPKGPIFKKSSTIRRVTVDNAPPPVPALPSDIKPRSLSEPSSRTSIDVGPQKASDANHRKSSPLIQDPVVSTSQPQQDRNSLTSSGSVGFSGHSGQPLLPDSSSGSNTDNNSKRESGSTMSSQTASSRPRSMGQGSVVEAREVFGGPIGEASAVGSDDGKNKDDSTKAAVGSAEESKRNSKSSIFGTIKSRFFSSSKKK</sequence>
<evidence type="ECO:0000313" key="5">
    <source>
        <dbReference type="Proteomes" id="UP000320475"/>
    </source>
</evidence>
<accession>A0A507CHN2</accession>
<organism evidence="2 5">
    <name type="scientific">Synchytrium endobioticum</name>
    <dbReference type="NCBI Taxonomy" id="286115"/>
    <lineage>
        <taxon>Eukaryota</taxon>
        <taxon>Fungi</taxon>
        <taxon>Fungi incertae sedis</taxon>
        <taxon>Chytridiomycota</taxon>
        <taxon>Chytridiomycota incertae sedis</taxon>
        <taxon>Chytridiomycetes</taxon>
        <taxon>Synchytriales</taxon>
        <taxon>Synchytriaceae</taxon>
        <taxon>Synchytrium</taxon>
    </lineage>
</organism>
<feature type="compositionally biased region" description="Basic and acidic residues" evidence="1">
    <location>
        <begin position="365"/>
        <end position="374"/>
    </location>
</feature>
<feature type="compositionally biased region" description="Low complexity" evidence="1">
    <location>
        <begin position="292"/>
        <end position="318"/>
    </location>
</feature>
<feature type="compositionally biased region" description="Basic and acidic residues" evidence="1">
    <location>
        <begin position="62"/>
        <end position="71"/>
    </location>
</feature>
<evidence type="ECO:0000313" key="4">
    <source>
        <dbReference type="Proteomes" id="UP000317494"/>
    </source>
</evidence>
<proteinExistence type="predicted"/>
<evidence type="ECO:0000256" key="1">
    <source>
        <dbReference type="SAM" id="MobiDB-lite"/>
    </source>
</evidence>
<dbReference type="EMBL" id="QEAM01000528">
    <property type="protein sequence ID" value="TPX39041.1"/>
    <property type="molecule type" value="Genomic_DNA"/>
</dbReference>
<gene>
    <name evidence="2" type="ORF">SeLEV6574_g07444</name>
    <name evidence="3" type="ORF">SeMB42_g05931</name>
</gene>
<comment type="caution">
    <text evidence="2">The sequence shown here is derived from an EMBL/GenBank/DDBJ whole genome shotgun (WGS) entry which is preliminary data.</text>
</comment>
<dbReference type="Proteomes" id="UP000317494">
    <property type="component" value="Unassembled WGS sequence"/>
</dbReference>
<dbReference type="VEuPathDB" id="FungiDB:SeMB42_g05931"/>
<dbReference type="AlphaFoldDB" id="A0A507CHN2"/>
<feature type="compositionally biased region" description="Low complexity" evidence="1">
    <location>
        <begin position="325"/>
        <end position="335"/>
    </location>
</feature>
<feature type="region of interest" description="Disordered" evidence="1">
    <location>
        <begin position="208"/>
        <end position="407"/>
    </location>
</feature>